<organism evidence="4 5">
    <name type="scientific">Puccinia sorghi</name>
    <dbReference type="NCBI Taxonomy" id="27349"/>
    <lineage>
        <taxon>Eukaryota</taxon>
        <taxon>Fungi</taxon>
        <taxon>Dikarya</taxon>
        <taxon>Basidiomycota</taxon>
        <taxon>Pucciniomycotina</taxon>
        <taxon>Pucciniomycetes</taxon>
        <taxon>Pucciniales</taxon>
        <taxon>Pucciniaceae</taxon>
        <taxon>Puccinia</taxon>
    </lineage>
</organism>
<protein>
    <recommendedName>
        <fullName evidence="3">AB hydrolase-1 domain-containing protein</fullName>
    </recommendedName>
</protein>
<comment type="caution">
    <text evidence="4">The sequence shown here is derived from an EMBL/GenBank/DDBJ whole genome shotgun (WGS) entry which is preliminary data.</text>
</comment>
<dbReference type="STRING" id="27349.A0A0L6UT93"/>
<dbReference type="GO" id="GO:0051792">
    <property type="term" value="P:medium-chain fatty acid biosynthetic process"/>
    <property type="evidence" value="ECO:0007669"/>
    <property type="project" value="TreeGrafter"/>
</dbReference>
<dbReference type="AlphaFoldDB" id="A0A0L6UT93"/>
<dbReference type="InterPro" id="IPR012020">
    <property type="entry name" value="ABHD4"/>
</dbReference>
<evidence type="ECO:0000313" key="4">
    <source>
        <dbReference type="EMBL" id="KNZ51442.1"/>
    </source>
</evidence>
<dbReference type="GO" id="GO:0008126">
    <property type="term" value="F:acetylesterase activity"/>
    <property type="evidence" value="ECO:0007669"/>
    <property type="project" value="TreeGrafter"/>
</dbReference>
<dbReference type="EMBL" id="LAVV01009005">
    <property type="protein sequence ID" value="KNZ51442.1"/>
    <property type="molecule type" value="Genomic_DNA"/>
</dbReference>
<proteinExistence type="inferred from homology"/>
<dbReference type="Proteomes" id="UP000037035">
    <property type="component" value="Unassembled WGS sequence"/>
</dbReference>
<dbReference type="Pfam" id="PF00561">
    <property type="entry name" value="Abhydrolase_1"/>
    <property type="match status" value="1"/>
</dbReference>
<accession>A0A0L6UT93</accession>
<dbReference type="PIRSF" id="PIRSF005211">
    <property type="entry name" value="Ab_hydro_YheT"/>
    <property type="match status" value="1"/>
</dbReference>
<comment type="similarity">
    <text evidence="1">Belongs to the AB hydrolase superfamily. AB hydrolase 4 family.</text>
</comment>
<dbReference type="PANTHER" id="PTHR10794:SF63">
    <property type="entry name" value="ALPHA_BETA HYDROLASE 1, ISOFORM A"/>
    <property type="match status" value="1"/>
</dbReference>
<keyword evidence="2" id="KW-0472">Membrane</keyword>
<feature type="domain" description="AB hydrolase-1" evidence="3">
    <location>
        <begin position="140"/>
        <end position="249"/>
    </location>
</feature>
<gene>
    <name evidence="4" type="ORF">VP01_3953g3</name>
</gene>
<dbReference type="PANTHER" id="PTHR10794">
    <property type="entry name" value="ABHYDROLASE DOMAIN-CONTAINING PROTEIN"/>
    <property type="match status" value="1"/>
</dbReference>
<dbReference type="InterPro" id="IPR050960">
    <property type="entry name" value="AB_hydrolase_4_sf"/>
</dbReference>
<dbReference type="InterPro" id="IPR029058">
    <property type="entry name" value="AB_hydrolase_fold"/>
</dbReference>
<dbReference type="OrthoDB" id="5954035at2759"/>
<dbReference type="VEuPathDB" id="FungiDB:VP01_3953g3"/>
<evidence type="ECO:0000256" key="2">
    <source>
        <dbReference type="SAM" id="Phobius"/>
    </source>
</evidence>
<evidence type="ECO:0000256" key="1">
    <source>
        <dbReference type="ARBA" id="ARBA00010884"/>
    </source>
</evidence>
<name>A0A0L6UT93_9BASI</name>
<dbReference type="GO" id="GO:0047372">
    <property type="term" value="F:monoacylglycerol lipase activity"/>
    <property type="evidence" value="ECO:0007669"/>
    <property type="project" value="TreeGrafter"/>
</dbReference>
<dbReference type="InterPro" id="IPR000073">
    <property type="entry name" value="AB_hydrolase_1"/>
</dbReference>
<sequence length="255" mass="27951">MFAHFFLLEESLRLSHAYTLVIVTAIVAVLTALVLSRVSLSWRNAIRLQLYSHHHSPVINTLSKESIRSVLINHCPSLLGPSANFSPTPWLFRPSTRLLATSQRSISLSMRGKCPSNYGGQIALDFTPPNRFTSKNDPTPVLVVLHGLTGGSHESYVRSVLSPLTKDYGWRAVTTNFRGCAGSELTSQKLYNAGATEDIRLIVQYLTTILSPLTPLHAIGFSLGANVLAKYLGEEADRAVIRSAVVVEPWPRTSG</sequence>
<evidence type="ECO:0000259" key="3">
    <source>
        <dbReference type="Pfam" id="PF00561"/>
    </source>
</evidence>
<dbReference type="SUPFAM" id="SSF53474">
    <property type="entry name" value="alpha/beta-Hydrolases"/>
    <property type="match status" value="1"/>
</dbReference>
<feature type="transmembrane region" description="Helical" evidence="2">
    <location>
        <begin position="20"/>
        <end position="40"/>
    </location>
</feature>
<dbReference type="Gene3D" id="3.40.50.1820">
    <property type="entry name" value="alpha/beta hydrolase"/>
    <property type="match status" value="1"/>
</dbReference>
<keyword evidence="2" id="KW-0812">Transmembrane</keyword>
<keyword evidence="5" id="KW-1185">Reference proteome</keyword>
<keyword evidence="2" id="KW-1133">Transmembrane helix</keyword>
<evidence type="ECO:0000313" key="5">
    <source>
        <dbReference type="Proteomes" id="UP000037035"/>
    </source>
</evidence>
<dbReference type="GO" id="GO:0051793">
    <property type="term" value="P:medium-chain fatty acid catabolic process"/>
    <property type="evidence" value="ECO:0007669"/>
    <property type="project" value="TreeGrafter"/>
</dbReference>
<reference evidence="4 5" key="1">
    <citation type="submission" date="2015-08" db="EMBL/GenBank/DDBJ databases">
        <title>Next Generation Sequencing and Analysis of the Genome of Puccinia sorghi L Schw, the Causal Agent of Maize Common Rust.</title>
        <authorList>
            <person name="Rochi L."/>
            <person name="Burguener G."/>
            <person name="Darino M."/>
            <person name="Turjanski A."/>
            <person name="Kreff E."/>
            <person name="Dieguez M.J."/>
            <person name="Sacco F."/>
        </authorList>
    </citation>
    <scope>NUCLEOTIDE SEQUENCE [LARGE SCALE GENOMIC DNA]</scope>
    <source>
        <strain evidence="4 5">RO10H11247</strain>
    </source>
</reference>